<feature type="transmembrane region" description="Helical" evidence="7">
    <location>
        <begin position="78"/>
        <end position="97"/>
    </location>
</feature>
<feature type="transmembrane region" description="Helical" evidence="7">
    <location>
        <begin position="342"/>
        <end position="360"/>
    </location>
</feature>
<dbReference type="Proteomes" id="UP000241462">
    <property type="component" value="Unassembled WGS sequence"/>
</dbReference>
<dbReference type="GO" id="GO:0022857">
    <property type="term" value="F:transmembrane transporter activity"/>
    <property type="evidence" value="ECO:0007669"/>
    <property type="project" value="InterPro"/>
</dbReference>
<dbReference type="Pfam" id="PF07690">
    <property type="entry name" value="MFS_1"/>
    <property type="match status" value="1"/>
</dbReference>
<evidence type="ECO:0000313" key="10">
    <source>
        <dbReference type="Proteomes" id="UP000241462"/>
    </source>
</evidence>
<evidence type="ECO:0000256" key="1">
    <source>
        <dbReference type="ARBA" id="ARBA00004141"/>
    </source>
</evidence>
<keyword evidence="4 7" id="KW-1133">Transmembrane helix</keyword>
<evidence type="ECO:0000256" key="7">
    <source>
        <dbReference type="SAM" id="Phobius"/>
    </source>
</evidence>
<dbReference type="InterPro" id="IPR020846">
    <property type="entry name" value="MFS_dom"/>
</dbReference>
<feature type="transmembrane region" description="Helical" evidence="7">
    <location>
        <begin position="137"/>
        <end position="159"/>
    </location>
</feature>
<proteinExistence type="predicted"/>
<dbReference type="EMBL" id="KZ678398">
    <property type="protein sequence ID" value="PSR94448.1"/>
    <property type="molecule type" value="Genomic_DNA"/>
</dbReference>
<feature type="region of interest" description="Disordered" evidence="6">
    <location>
        <begin position="472"/>
        <end position="493"/>
    </location>
</feature>
<dbReference type="Gene3D" id="1.20.1250.20">
    <property type="entry name" value="MFS general substrate transporter like domains"/>
    <property type="match status" value="2"/>
</dbReference>
<dbReference type="PANTHER" id="PTHR43791">
    <property type="entry name" value="PERMEASE-RELATED"/>
    <property type="match status" value="1"/>
</dbReference>
<dbReference type="InterPro" id="IPR011701">
    <property type="entry name" value="MFS"/>
</dbReference>
<evidence type="ECO:0000259" key="8">
    <source>
        <dbReference type="PROSITE" id="PS50850"/>
    </source>
</evidence>
<evidence type="ECO:0000256" key="6">
    <source>
        <dbReference type="SAM" id="MobiDB-lite"/>
    </source>
</evidence>
<dbReference type="GO" id="GO:0016020">
    <property type="term" value="C:membrane"/>
    <property type="evidence" value="ECO:0007669"/>
    <property type="project" value="UniProtKB-SubCell"/>
</dbReference>
<comment type="subcellular location">
    <subcellularLocation>
        <location evidence="1">Membrane</location>
        <topology evidence="1">Multi-pass membrane protein</topology>
    </subcellularLocation>
</comment>
<feature type="transmembrane region" description="Helical" evidence="7">
    <location>
        <begin position="432"/>
        <end position="453"/>
    </location>
</feature>
<evidence type="ECO:0000256" key="5">
    <source>
        <dbReference type="ARBA" id="ARBA00023136"/>
    </source>
</evidence>
<feature type="domain" description="Major facilitator superfamily (MFS) profile" evidence="8">
    <location>
        <begin position="43"/>
        <end position="457"/>
    </location>
</feature>
<keyword evidence="2" id="KW-0813">Transport</keyword>
<evidence type="ECO:0000256" key="4">
    <source>
        <dbReference type="ARBA" id="ARBA00022989"/>
    </source>
</evidence>
<keyword evidence="3 7" id="KW-0812">Transmembrane</keyword>
<feature type="transmembrane region" description="Helical" evidence="7">
    <location>
        <begin position="203"/>
        <end position="225"/>
    </location>
</feature>
<keyword evidence="5 7" id="KW-0472">Membrane</keyword>
<dbReference type="InParanoid" id="A0A2T3AF91"/>
<dbReference type="InterPro" id="IPR036259">
    <property type="entry name" value="MFS_trans_sf"/>
</dbReference>
<dbReference type="FunFam" id="1.20.1250.20:FF:000057">
    <property type="entry name" value="MFS general substrate transporter"/>
    <property type="match status" value="1"/>
</dbReference>
<feature type="transmembrane region" description="Helical" evidence="7">
    <location>
        <begin position="42"/>
        <end position="58"/>
    </location>
</feature>
<feature type="transmembrane region" description="Helical" evidence="7">
    <location>
        <begin position="277"/>
        <end position="296"/>
    </location>
</feature>
<name>A0A2T3AF91_9PEZI</name>
<evidence type="ECO:0000313" key="9">
    <source>
        <dbReference type="EMBL" id="PSR94448.1"/>
    </source>
</evidence>
<dbReference type="PANTHER" id="PTHR43791:SF38">
    <property type="entry name" value="MAJOR FACILITATOR SUPERFAMILY (MFS) PROFILE DOMAIN-CONTAINING PROTEIN"/>
    <property type="match status" value="1"/>
</dbReference>
<accession>A0A2T3AF91</accession>
<gene>
    <name evidence="9" type="ORF">BD289DRAFT_427543</name>
</gene>
<protein>
    <submittedName>
        <fullName evidence="9">Major facilitator superfamily domain-containing protein</fullName>
    </submittedName>
</protein>
<feature type="transmembrane region" description="Helical" evidence="7">
    <location>
        <begin position="109"/>
        <end position="131"/>
    </location>
</feature>
<dbReference type="SUPFAM" id="SSF103473">
    <property type="entry name" value="MFS general substrate transporter"/>
    <property type="match status" value="1"/>
</dbReference>
<keyword evidence="10" id="KW-1185">Reference proteome</keyword>
<dbReference type="PROSITE" id="PS50850">
    <property type="entry name" value="MFS"/>
    <property type="match status" value="1"/>
</dbReference>
<feature type="transmembrane region" description="Helical" evidence="7">
    <location>
        <begin position="171"/>
        <end position="191"/>
    </location>
</feature>
<dbReference type="FunFam" id="1.20.1250.20:FF:000394">
    <property type="entry name" value="MFS general substrate transporter"/>
    <property type="match status" value="1"/>
</dbReference>
<feature type="transmembrane region" description="Helical" evidence="7">
    <location>
        <begin position="311"/>
        <end position="330"/>
    </location>
</feature>
<reference evidence="9 10" key="1">
    <citation type="journal article" date="2018" name="Mycol. Prog.">
        <title>Coniella lustricola, a new species from submerged detritus.</title>
        <authorList>
            <person name="Raudabaugh D.B."/>
            <person name="Iturriaga T."/>
            <person name="Carver A."/>
            <person name="Mondo S."/>
            <person name="Pangilinan J."/>
            <person name="Lipzen A."/>
            <person name="He G."/>
            <person name="Amirebrahimi M."/>
            <person name="Grigoriev I.V."/>
            <person name="Miller A.N."/>
        </authorList>
    </citation>
    <scope>NUCLEOTIDE SEQUENCE [LARGE SCALE GENOMIC DNA]</scope>
    <source>
        <strain evidence="9 10">B22-T-1</strain>
    </source>
</reference>
<organism evidence="9 10">
    <name type="scientific">Coniella lustricola</name>
    <dbReference type="NCBI Taxonomy" id="2025994"/>
    <lineage>
        <taxon>Eukaryota</taxon>
        <taxon>Fungi</taxon>
        <taxon>Dikarya</taxon>
        <taxon>Ascomycota</taxon>
        <taxon>Pezizomycotina</taxon>
        <taxon>Sordariomycetes</taxon>
        <taxon>Sordariomycetidae</taxon>
        <taxon>Diaporthales</taxon>
        <taxon>Schizoparmaceae</taxon>
        <taxon>Coniella</taxon>
    </lineage>
</organism>
<dbReference type="AlphaFoldDB" id="A0A2T3AF91"/>
<evidence type="ECO:0000256" key="3">
    <source>
        <dbReference type="ARBA" id="ARBA00022692"/>
    </source>
</evidence>
<feature type="transmembrane region" description="Helical" evidence="7">
    <location>
        <begin position="366"/>
        <end position="387"/>
    </location>
</feature>
<evidence type="ECO:0000256" key="2">
    <source>
        <dbReference type="ARBA" id="ARBA00022448"/>
    </source>
</evidence>
<sequence>MERTGSKANNEPMPSHVEDRYSALPTVSADAERALLRKIDRRLIPCVWLMYLFSYLDRSNIGNAYTGGMGAELNMTSTAYSISLLVFFISYVLFEAPSNMILTRVRPSVYLPAIMFVWGGVSMCVAAIHTWHALAGLRFLLGVLEASFAPGVLFLLSAWYRKAELGRRYSIYYTAVALSGMFGGLIAGGLLQSLDGARGLSGWRWLFLIEGAGTCFVSILSFFVLPDFPSTTRWLTPEERALASARLAQDHLGDTQTGKDVGHIEALKMALTDWRTWAFVLTYMATTGAQTIQYFIPELVKALGYTGFEVQYYTAPIYVCAFVAILAFCFSSDHFEERPWHIMAASALAVVCFAIILGVLNTTGRYVLLCFGVAGVYAACPLVSIYVSNAIPHPSEKRAIAQATVNALGNSASIYGSFLFPSNTTDHNRTGFAVTMVFMILAMVMAALLRFLLAKYPYPNLAPQEENLQVKGTAPTSKNHGEGALETGPKCSV</sequence>
<feature type="transmembrane region" description="Helical" evidence="7">
    <location>
        <begin position="399"/>
        <end position="420"/>
    </location>
</feature>
<dbReference type="OrthoDB" id="2985014at2759"/>